<name>A0A2P2DJ72_9LEPT</name>
<dbReference type="InterPro" id="IPR010921">
    <property type="entry name" value="Trp_repressor/repl_initiator"/>
</dbReference>
<comment type="caution">
    <text evidence="2">The sequence shown here is derived from an EMBL/GenBank/DDBJ whole genome shotgun (WGS) entry which is preliminary data.</text>
</comment>
<keyword evidence="1" id="KW-0175">Coiled coil</keyword>
<dbReference type="EMBL" id="BFAZ01000023">
    <property type="protein sequence ID" value="GBF44649.1"/>
    <property type="molecule type" value="Genomic_DNA"/>
</dbReference>
<feature type="coiled-coil region" evidence="1">
    <location>
        <begin position="62"/>
        <end position="100"/>
    </location>
</feature>
<gene>
    <name evidence="2" type="ORF">LPTSP2_39530</name>
</gene>
<evidence type="ECO:0000313" key="2">
    <source>
        <dbReference type="EMBL" id="GBF44649.1"/>
    </source>
</evidence>
<dbReference type="AlphaFoldDB" id="A0A2P2DJ72"/>
<keyword evidence="3" id="KW-1185">Reference proteome</keyword>
<organism evidence="2 3">
    <name type="scientific">Leptospira ellinghausenii</name>
    <dbReference type="NCBI Taxonomy" id="1917822"/>
    <lineage>
        <taxon>Bacteria</taxon>
        <taxon>Pseudomonadati</taxon>
        <taxon>Spirochaetota</taxon>
        <taxon>Spirochaetia</taxon>
        <taxon>Leptospirales</taxon>
        <taxon>Leptospiraceae</taxon>
        <taxon>Leptospira</taxon>
    </lineage>
</organism>
<protein>
    <submittedName>
        <fullName evidence="2">Transposase</fullName>
    </submittedName>
</protein>
<evidence type="ECO:0000256" key="1">
    <source>
        <dbReference type="SAM" id="Coils"/>
    </source>
</evidence>
<dbReference type="OrthoDB" id="289445at2"/>
<dbReference type="RefSeq" id="WP_002975869.1">
    <property type="nucleotide sequence ID" value="NZ_BFAZ01000023.1"/>
</dbReference>
<reference evidence="3" key="1">
    <citation type="journal article" date="2019" name="Microbiol. Immunol.">
        <title>Molecular and phenotypic characterization of Leptospira johnsonii sp. nov., Leptospira ellinghausenii sp. nov. and Leptospira ryugenii sp. nov. isolated from soil and water in Japan.</title>
        <authorList>
            <person name="Masuzawa T."/>
            <person name="Saito M."/>
            <person name="Nakao R."/>
            <person name="Nikaido Y."/>
            <person name="Matsumoto M."/>
            <person name="Ogawa M."/>
            <person name="Yokoyama M."/>
            <person name="Hidaka Y."/>
            <person name="Tomita J."/>
            <person name="Sakakibara K."/>
            <person name="Suzuki K."/>
            <person name="Yasuda S."/>
            <person name="Sato H."/>
            <person name="Yamaguchi M."/>
            <person name="Yoshida S.I."/>
            <person name="Koizumi N."/>
            <person name="Kawamura Y."/>
        </authorList>
    </citation>
    <scope>NUCLEOTIDE SEQUENCE [LARGE SCALE GENOMIC DNA]</scope>
    <source>
        <strain evidence="3">E18</strain>
    </source>
</reference>
<accession>A0A2P2DJ72</accession>
<evidence type="ECO:0000313" key="3">
    <source>
        <dbReference type="Proteomes" id="UP000245206"/>
    </source>
</evidence>
<dbReference type="GO" id="GO:0043565">
    <property type="term" value="F:sequence-specific DNA binding"/>
    <property type="evidence" value="ECO:0007669"/>
    <property type="project" value="InterPro"/>
</dbReference>
<proteinExistence type="predicted"/>
<dbReference type="Proteomes" id="UP000245206">
    <property type="component" value="Unassembled WGS sequence"/>
</dbReference>
<dbReference type="SUPFAM" id="SSF48295">
    <property type="entry name" value="TrpR-like"/>
    <property type="match status" value="1"/>
</dbReference>
<sequence length="104" mass="12236">MEKQVRERRTFKADDKIGIIRKHLLKSKLVDTCDEYRIHPTMMQNWLKIVLEAGREALAGSNQKESNENKKLIEKYEKELERKNRIIAELTGEIIDLKKEAGEL</sequence>